<proteinExistence type="predicted"/>
<dbReference type="Gene3D" id="1.10.150.110">
    <property type="entry name" value="DNA polymerase beta, N-terminal domain-like"/>
    <property type="match status" value="1"/>
</dbReference>
<evidence type="ECO:0000259" key="9">
    <source>
        <dbReference type="SMART" id="SM00317"/>
    </source>
</evidence>
<feature type="compositionally biased region" description="Basic and acidic residues" evidence="8">
    <location>
        <begin position="155"/>
        <end position="177"/>
    </location>
</feature>
<feature type="compositionally biased region" description="Polar residues" evidence="8">
    <location>
        <begin position="221"/>
        <end position="232"/>
    </location>
</feature>
<dbReference type="Proteomes" id="UP000095283">
    <property type="component" value="Unplaced"/>
</dbReference>
<feature type="region of interest" description="Disordered" evidence="8">
    <location>
        <begin position="149"/>
        <end position="177"/>
    </location>
</feature>
<keyword evidence="11" id="KW-1185">Reference proteome</keyword>
<evidence type="ECO:0000256" key="3">
    <source>
        <dbReference type="ARBA" id="ARBA00022454"/>
    </source>
</evidence>
<dbReference type="GO" id="GO:0032259">
    <property type="term" value="P:methylation"/>
    <property type="evidence" value="ECO:0007669"/>
    <property type="project" value="UniProtKB-KW"/>
</dbReference>
<dbReference type="SMART" id="SM00317">
    <property type="entry name" value="SET"/>
    <property type="match status" value="1"/>
</dbReference>
<evidence type="ECO:0000256" key="8">
    <source>
        <dbReference type="SAM" id="MobiDB-lite"/>
    </source>
</evidence>
<organism evidence="11 12">
    <name type="scientific">Heterorhabditis bacteriophora</name>
    <name type="common">Entomopathogenic nematode worm</name>
    <dbReference type="NCBI Taxonomy" id="37862"/>
    <lineage>
        <taxon>Eukaryota</taxon>
        <taxon>Metazoa</taxon>
        <taxon>Ecdysozoa</taxon>
        <taxon>Nematoda</taxon>
        <taxon>Chromadorea</taxon>
        <taxon>Rhabditida</taxon>
        <taxon>Rhabditina</taxon>
        <taxon>Rhabditomorpha</taxon>
        <taxon>Strongyloidea</taxon>
        <taxon>Heterorhabditidae</taxon>
        <taxon>Heterorhabditis</taxon>
    </lineage>
</organism>
<sequence>MASPASTTTALATIACRGRQSCIESNWLSAMLVSPNDVTYEAGCDTVDGITDSNNFAYMNESMEPEAGCDTVDGIIDSNNFGYMNESMEPEVGCDTVDGIIDGNDFTYMNESMEPVDMEMSSEESDGDEPQDELRATDVQKAILTEDISANMESSEEKHAEIDDNTQNERKHGETGENLLNERKRAVIEENIQDCIDRFLKQLHRQVPKAEQKNISEESELTTAQVKHSSVSENKESETMQSVQEDIVSTMVDNNNQTRPIMIDSVGQSSSVYTVVDSVTQISDQLVVDSVGQSSAQAMVNTDSQNSDQLVIYPVAQISTSTIVESSCQTPVPNKIERIDQAPILTTIDTIRQNSVLTMIEPLHVPAPPGLIVPPPPVPRYEEIEHCEYKFEIKKKENPLMLKKLVRMKCECRGKGLECTDSRACSNLLTFMECPRGCLGNKKDCKNRKFSKKSESFRYARDNHTHHYMFEVGNITIDATVKGNCSRFMNHSCDPNAICQKVRVVCLIYKTRMFIIFVKIRPERGVTVIKRWKPCRMSVADVEEKLRIMQAEPCRNKTHALKWIKLMTHMSLTEHKLQAVQFIDDVDRNLQLVFVVNGLLKVFRSWLRSLTWSREELELKLTILRSLSLFQTMENIASRDAELLDTVSSLASREVPPEVIAVDVLEGVVNEVCERLNDKQDPDTPKHVDFLESYCVRIGQVAARLVNTWQQRLTTFRIPKKTSVRATAGRDASRVDTASRDRSRNTDRGRDRDIDDRDRHRLFAVFNIQGYMNSMFFGCDGTFGFNGFPPMPFFPPLAMAAAGSQMAFSFGQRNHDISEFRELYESYDINQLRKRCLYSRKIVHLLRLLTKFNIHGVKLSMRMEPNITTIRFVLDFSRLLRIDILCNIPIGKQRNVEKGVNSTGLQLQNQRKSRKKEWFLRMTKRVKVKFEHRRKKFYERFLSVWREQTEDKNQKYVIYKGMHNLKQFPLEVNGIGALRQIRGIGETLAVRCDNAWKEACARRNVRDLTLKDVKELNDSDYVDLINLTKSGHGKTMGNRPKENSAGYDEVYFPNLFLMNGRLICYKLYLFHYIYIYILRSALFKQCKFFLNSFTEF</sequence>
<keyword evidence="3" id="KW-0158">Chromosome</keyword>
<evidence type="ECO:0000256" key="4">
    <source>
        <dbReference type="ARBA" id="ARBA00022603"/>
    </source>
</evidence>
<feature type="region of interest" description="Disordered" evidence="8">
    <location>
        <begin position="211"/>
        <end position="240"/>
    </location>
</feature>
<evidence type="ECO:0000256" key="2">
    <source>
        <dbReference type="ARBA" id="ARBA00004286"/>
    </source>
</evidence>
<dbReference type="InterPro" id="IPR046341">
    <property type="entry name" value="SET_dom_sf"/>
</dbReference>
<dbReference type="Pfam" id="PF00856">
    <property type="entry name" value="SET"/>
    <property type="match status" value="1"/>
</dbReference>
<evidence type="ECO:0000259" key="10">
    <source>
        <dbReference type="SMART" id="SM00570"/>
    </source>
</evidence>
<dbReference type="InterPro" id="IPR001214">
    <property type="entry name" value="SET_dom"/>
</dbReference>
<name>A0A1I7WTZ2_HETBA</name>
<evidence type="ECO:0000256" key="6">
    <source>
        <dbReference type="ARBA" id="ARBA00022691"/>
    </source>
</evidence>
<accession>A0A1I7WTZ2</accession>
<feature type="domain" description="SET" evidence="9">
    <location>
        <begin position="403"/>
        <end position="539"/>
    </location>
</feature>
<keyword evidence="6" id="KW-0949">S-adenosyl-L-methionine</keyword>
<protein>
    <submittedName>
        <fullName evidence="12">Histone-lysine N-methyltransferase</fullName>
    </submittedName>
</protein>
<comment type="subcellular location">
    <subcellularLocation>
        <location evidence="2">Chromosome</location>
    </subcellularLocation>
    <subcellularLocation>
        <location evidence="1">Nucleus</location>
    </subcellularLocation>
</comment>
<dbReference type="WBParaSite" id="Hba_08609">
    <property type="protein sequence ID" value="Hba_08609"/>
    <property type="gene ID" value="Hba_08609"/>
</dbReference>
<evidence type="ECO:0000256" key="7">
    <source>
        <dbReference type="ARBA" id="ARBA00023242"/>
    </source>
</evidence>
<dbReference type="GO" id="GO:0042054">
    <property type="term" value="F:histone methyltransferase activity"/>
    <property type="evidence" value="ECO:0007669"/>
    <property type="project" value="InterPro"/>
</dbReference>
<dbReference type="PANTHER" id="PTHR22884">
    <property type="entry name" value="SET DOMAIN PROTEINS"/>
    <property type="match status" value="1"/>
</dbReference>
<dbReference type="GO" id="GO:0005694">
    <property type="term" value="C:chromosome"/>
    <property type="evidence" value="ECO:0007669"/>
    <property type="project" value="UniProtKB-SubCell"/>
</dbReference>
<evidence type="ECO:0000256" key="5">
    <source>
        <dbReference type="ARBA" id="ARBA00022679"/>
    </source>
</evidence>
<evidence type="ECO:0000313" key="11">
    <source>
        <dbReference type="Proteomes" id="UP000095283"/>
    </source>
</evidence>
<dbReference type="SUPFAM" id="SSF82199">
    <property type="entry name" value="SET domain"/>
    <property type="match status" value="1"/>
</dbReference>
<dbReference type="GO" id="GO:0005634">
    <property type="term" value="C:nucleus"/>
    <property type="evidence" value="ECO:0007669"/>
    <property type="project" value="UniProtKB-SubCell"/>
</dbReference>
<keyword evidence="5" id="KW-0808">Transferase</keyword>
<dbReference type="SMART" id="SM00570">
    <property type="entry name" value="AWS"/>
    <property type="match status" value="1"/>
</dbReference>
<dbReference type="Gene3D" id="2.170.270.10">
    <property type="entry name" value="SET domain"/>
    <property type="match status" value="1"/>
</dbReference>
<dbReference type="InterPro" id="IPR027421">
    <property type="entry name" value="DNA_pol_lamdba_lyase_dom_sf"/>
</dbReference>
<dbReference type="AlphaFoldDB" id="A0A1I7WTZ2"/>
<keyword evidence="7" id="KW-0539">Nucleus</keyword>
<feature type="domain" description="AWS" evidence="10">
    <location>
        <begin position="405"/>
        <end position="455"/>
    </location>
</feature>
<evidence type="ECO:0000313" key="12">
    <source>
        <dbReference type="WBParaSite" id="Hba_08609"/>
    </source>
</evidence>
<feature type="compositionally biased region" description="Basic and acidic residues" evidence="8">
    <location>
        <begin position="731"/>
        <end position="753"/>
    </location>
</feature>
<dbReference type="InterPro" id="IPR050777">
    <property type="entry name" value="SET2_Histone-Lys_MeTrsfase"/>
</dbReference>
<reference evidence="12" key="1">
    <citation type="submission" date="2016-11" db="UniProtKB">
        <authorList>
            <consortium name="WormBaseParasite"/>
        </authorList>
    </citation>
    <scope>IDENTIFICATION</scope>
</reference>
<evidence type="ECO:0000256" key="1">
    <source>
        <dbReference type="ARBA" id="ARBA00004123"/>
    </source>
</evidence>
<keyword evidence="4" id="KW-0489">Methyltransferase</keyword>
<dbReference type="InterPro" id="IPR006560">
    <property type="entry name" value="AWS_dom"/>
</dbReference>
<feature type="region of interest" description="Disordered" evidence="8">
    <location>
        <begin position="724"/>
        <end position="753"/>
    </location>
</feature>